<keyword evidence="1" id="KW-1133">Transmembrane helix</keyword>
<dbReference type="SUPFAM" id="SSF103473">
    <property type="entry name" value="MFS general substrate transporter"/>
    <property type="match status" value="1"/>
</dbReference>
<sequence length="235" mass="25617">MMALLTLMILVFFTFASRHLAAAPSNAVPLHRLGTIYRRNLRLPRFRLYALSICFAWMAWFVFVSCSSGPMQQQLGLTPQQYAVLLSASAIGYVAGSMLARRMAIRRDIDQIIRWAAGIGALGGVLLVALNLILTPTSLTLMAPMLIILLSVGMVIPATQAGLLRSVTEDAGASSGLFFFLQMMAGATWAAISNLWQPMSVTLLAILIATPALLLPFLFHRVQARLRVEEKGLQG</sequence>
<keyword evidence="1" id="KW-0472">Membrane</keyword>
<feature type="transmembrane region" description="Helical" evidence="1">
    <location>
        <begin position="198"/>
        <end position="219"/>
    </location>
</feature>
<organism evidence="2 3">
    <name type="scientific">Pantoea rwandensis</name>
    <dbReference type="NCBI Taxonomy" id="1076550"/>
    <lineage>
        <taxon>Bacteria</taxon>
        <taxon>Pseudomonadati</taxon>
        <taxon>Pseudomonadota</taxon>
        <taxon>Gammaproteobacteria</taxon>
        <taxon>Enterobacterales</taxon>
        <taxon>Erwiniaceae</taxon>
        <taxon>Pantoea</taxon>
    </lineage>
</organism>
<comment type="caution">
    <text evidence="2">The sequence shown here is derived from an EMBL/GenBank/DDBJ whole genome shotgun (WGS) entry which is preliminary data.</text>
</comment>
<feature type="transmembrane region" description="Helical" evidence="1">
    <location>
        <begin position="139"/>
        <end position="159"/>
    </location>
</feature>
<dbReference type="OrthoDB" id="9812221at2"/>
<feature type="transmembrane region" description="Helical" evidence="1">
    <location>
        <begin position="171"/>
        <end position="192"/>
    </location>
</feature>
<dbReference type="InterPro" id="IPR036259">
    <property type="entry name" value="MFS_trans_sf"/>
</dbReference>
<name>A0A1X1D541_9GAMM</name>
<dbReference type="AlphaFoldDB" id="A0A1X1D541"/>
<evidence type="ECO:0000313" key="2">
    <source>
        <dbReference type="EMBL" id="ORM71812.1"/>
    </source>
</evidence>
<dbReference type="Gene3D" id="1.20.1720.10">
    <property type="entry name" value="Multidrug resistance protein D"/>
    <property type="match status" value="1"/>
</dbReference>
<keyword evidence="1" id="KW-0812">Transmembrane</keyword>
<protein>
    <recommendedName>
        <fullName evidence="4">Major facilitator superfamily (MFS) profile domain-containing protein</fullName>
    </recommendedName>
</protein>
<evidence type="ECO:0000313" key="3">
    <source>
        <dbReference type="Proteomes" id="UP000193558"/>
    </source>
</evidence>
<proteinExistence type="predicted"/>
<evidence type="ECO:0008006" key="4">
    <source>
        <dbReference type="Google" id="ProtNLM"/>
    </source>
</evidence>
<dbReference type="EMBL" id="MLFR01000001">
    <property type="protein sequence ID" value="ORM71812.1"/>
    <property type="molecule type" value="Genomic_DNA"/>
</dbReference>
<reference evidence="2 3" key="1">
    <citation type="journal article" date="2017" name="Antonie Van Leeuwenhoek">
        <title>Phylogenomic resolution of the bacterial genus Pantoea and its relationship with Erwinia and Tatumella.</title>
        <authorList>
            <person name="Palmer M."/>
            <person name="Steenkamp E.T."/>
            <person name="Coetzee M.P."/>
            <person name="Chan W.Y."/>
            <person name="van Zyl E."/>
            <person name="De Maayer P."/>
            <person name="Coutinho T.A."/>
            <person name="Blom J."/>
            <person name="Smits T.H."/>
            <person name="Duffy B."/>
            <person name="Venter S.N."/>
        </authorList>
    </citation>
    <scope>NUCLEOTIDE SEQUENCE [LARGE SCALE GENOMIC DNA]</scope>
    <source>
        <strain evidence="2 3">LMG 26275</strain>
    </source>
</reference>
<evidence type="ECO:0000256" key="1">
    <source>
        <dbReference type="SAM" id="Phobius"/>
    </source>
</evidence>
<feature type="transmembrane region" description="Helical" evidence="1">
    <location>
        <begin position="46"/>
        <end position="64"/>
    </location>
</feature>
<feature type="transmembrane region" description="Helical" evidence="1">
    <location>
        <begin position="112"/>
        <end position="133"/>
    </location>
</feature>
<accession>A0A1X1D541</accession>
<dbReference type="Proteomes" id="UP000193558">
    <property type="component" value="Unassembled WGS sequence"/>
</dbReference>
<gene>
    <name evidence="2" type="ORF">HA51_01735</name>
</gene>